<evidence type="ECO:0000313" key="2">
    <source>
        <dbReference type="EMBL" id="GEL23060.1"/>
    </source>
</evidence>
<comment type="caution">
    <text evidence="2">The sequence shown here is derived from an EMBL/GenBank/DDBJ whole genome shotgun (WGS) entry which is preliminary data.</text>
</comment>
<gene>
    <name evidence="2" type="ORF">PSU4_20140</name>
</gene>
<dbReference type="PANTHER" id="PTHR41878">
    <property type="entry name" value="LEXA REPRESSOR-RELATED"/>
    <property type="match status" value="1"/>
</dbReference>
<organism evidence="2 3">
    <name type="scientific">Pseudonocardia sulfidoxydans NBRC 16205</name>
    <dbReference type="NCBI Taxonomy" id="1223511"/>
    <lineage>
        <taxon>Bacteria</taxon>
        <taxon>Bacillati</taxon>
        <taxon>Actinomycetota</taxon>
        <taxon>Actinomycetes</taxon>
        <taxon>Pseudonocardiales</taxon>
        <taxon>Pseudonocardiaceae</taxon>
        <taxon>Pseudonocardia</taxon>
    </lineage>
</organism>
<dbReference type="Pfam" id="PF07929">
    <property type="entry name" value="PRiA4_ORF3"/>
    <property type="match status" value="1"/>
</dbReference>
<proteinExistence type="predicted"/>
<dbReference type="RefSeq" id="WP_147105433.1">
    <property type="nucleotide sequence ID" value="NZ_BJVJ01000015.1"/>
</dbReference>
<dbReference type="InterPro" id="IPR024047">
    <property type="entry name" value="MM3350-like_sf"/>
</dbReference>
<feature type="domain" description="Plasmid pRiA4b Orf3-like" evidence="1">
    <location>
        <begin position="3"/>
        <end position="161"/>
    </location>
</feature>
<reference evidence="2 3" key="1">
    <citation type="submission" date="2019-07" db="EMBL/GenBank/DDBJ databases">
        <title>Whole genome shotgun sequence of Pseudonocardia sulfidoxydans NBRC 16205.</title>
        <authorList>
            <person name="Hosoyama A."/>
            <person name="Uohara A."/>
            <person name="Ohji S."/>
            <person name="Ichikawa N."/>
        </authorList>
    </citation>
    <scope>NUCLEOTIDE SEQUENCE [LARGE SCALE GENOMIC DNA]</scope>
    <source>
        <strain evidence="2 3">NBRC 16205</strain>
    </source>
</reference>
<evidence type="ECO:0000259" key="1">
    <source>
        <dbReference type="Pfam" id="PF07929"/>
    </source>
</evidence>
<dbReference type="SUPFAM" id="SSF159941">
    <property type="entry name" value="MM3350-like"/>
    <property type="match status" value="1"/>
</dbReference>
<dbReference type="OrthoDB" id="9816539at2"/>
<evidence type="ECO:0000313" key="3">
    <source>
        <dbReference type="Proteomes" id="UP000321685"/>
    </source>
</evidence>
<dbReference type="AlphaFoldDB" id="A0A511DE27"/>
<protein>
    <recommendedName>
        <fullName evidence="1">Plasmid pRiA4b Orf3-like domain-containing protein</fullName>
    </recommendedName>
</protein>
<keyword evidence="3" id="KW-1185">Reference proteome</keyword>
<dbReference type="Gene3D" id="3.10.290.30">
    <property type="entry name" value="MM3350-like"/>
    <property type="match status" value="1"/>
</dbReference>
<dbReference type="EMBL" id="BJVJ01000015">
    <property type="protein sequence ID" value="GEL23060.1"/>
    <property type="molecule type" value="Genomic_DNA"/>
</dbReference>
<name>A0A511DE27_9PSEU</name>
<sequence>MEMFRLRIRMRDVEPPVVRVIDVPEVATLAELHLLLQAAFGWTDVHVHQFTVAGVVYAAPDPDWDLPVEDEARATLRSMPSTFEYLYDLGDCWDHEIAFVGPANELPGCVDGTGGRPPEDCGGPHGYARLLQVLADPQHESHADLKDWAGDLPTFDRAATDVYVRQTAGEVPESVRILLDVVRDGVTLTPAGRLPRSAVRAVQAHRPGWSADGRPATFEEHLHALFVLHGILRKVGLLRLFRGVLTPTKAAGDDAEIIRRLRAWFDDEFRDYLSAIVLGVLSVSGPLATRDMVDRVGALMGDGWLDQDGVGADYRHEIGLLRGELEALDLVSTDATTWEAGPSARTLLPRATRLAHIWSKEPAW</sequence>
<dbReference type="InterPro" id="IPR012912">
    <property type="entry name" value="Plasmid_pRiA4b_Orf3-like"/>
</dbReference>
<dbReference type="Proteomes" id="UP000321685">
    <property type="component" value="Unassembled WGS sequence"/>
</dbReference>
<dbReference type="PANTHER" id="PTHR41878:SF1">
    <property type="entry name" value="TNPR PROTEIN"/>
    <property type="match status" value="1"/>
</dbReference>
<accession>A0A511DE27</accession>